<keyword evidence="2" id="KW-1185">Reference proteome</keyword>
<reference evidence="1" key="1">
    <citation type="submission" date="2023-05" db="EMBL/GenBank/DDBJ databases">
        <title>Nepenthes gracilis genome sequencing.</title>
        <authorList>
            <person name="Fukushima K."/>
        </authorList>
    </citation>
    <scope>NUCLEOTIDE SEQUENCE</scope>
    <source>
        <strain evidence="1">SING2019-196</strain>
    </source>
</reference>
<proteinExistence type="predicted"/>
<dbReference type="AlphaFoldDB" id="A0AAD3XJC5"/>
<protein>
    <submittedName>
        <fullName evidence="1">Uncharacterized protein</fullName>
    </submittedName>
</protein>
<dbReference type="Proteomes" id="UP001279734">
    <property type="component" value="Unassembled WGS sequence"/>
</dbReference>
<sequence>MSADLTRGKILNLPLQLMRKTDWLLKSSSLCFRESRCPIKGDDLSQLEQDSVVLLLTIMQSRSAALVCATW</sequence>
<evidence type="ECO:0000313" key="1">
    <source>
        <dbReference type="EMBL" id="GMH06717.1"/>
    </source>
</evidence>
<comment type="caution">
    <text evidence="1">The sequence shown here is derived from an EMBL/GenBank/DDBJ whole genome shotgun (WGS) entry which is preliminary data.</text>
</comment>
<gene>
    <name evidence="1" type="ORF">Nepgr_008557</name>
</gene>
<organism evidence="1 2">
    <name type="scientific">Nepenthes gracilis</name>
    <name type="common">Slender pitcher plant</name>
    <dbReference type="NCBI Taxonomy" id="150966"/>
    <lineage>
        <taxon>Eukaryota</taxon>
        <taxon>Viridiplantae</taxon>
        <taxon>Streptophyta</taxon>
        <taxon>Embryophyta</taxon>
        <taxon>Tracheophyta</taxon>
        <taxon>Spermatophyta</taxon>
        <taxon>Magnoliopsida</taxon>
        <taxon>eudicotyledons</taxon>
        <taxon>Gunneridae</taxon>
        <taxon>Pentapetalae</taxon>
        <taxon>Caryophyllales</taxon>
        <taxon>Nepenthaceae</taxon>
        <taxon>Nepenthes</taxon>
    </lineage>
</organism>
<accession>A0AAD3XJC5</accession>
<evidence type="ECO:0000313" key="2">
    <source>
        <dbReference type="Proteomes" id="UP001279734"/>
    </source>
</evidence>
<dbReference type="EMBL" id="BSYO01000006">
    <property type="protein sequence ID" value="GMH06717.1"/>
    <property type="molecule type" value="Genomic_DNA"/>
</dbReference>
<name>A0AAD3XJC5_NEPGR</name>